<dbReference type="EMBL" id="BPQH01000015">
    <property type="protein sequence ID" value="GJD51799.1"/>
    <property type="molecule type" value="Genomic_DNA"/>
</dbReference>
<name>A0ABQ4R4T5_9HYPH</name>
<dbReference type="Proteomes" id="UP001055167">
    <property type="component" value="Unassembled WGS sequence"/>
</dbReference>
<evidence type="ECO:0000313" key="3">
    <source>
        <dbReference type="Proteomes" id="UP001055167"/>
    </source>
</evidence>
<dbReference type="Pfam" id="PF13640">
    <property type="entry name" value="2OG-FeII_Oxy_3"/>
    <property type="match status" value="1"/>
</dbReference>
<sequence>MSAYLSPDLSALENTSDDARSVPIAAGGTWDDRSIFTEERFASLHRTYKNAIPYPHLVFDGLFPPQHLEAALDAFAPSSLIDWRSYKTDLMQKAGTAPNSDLPPAAQAYFDTLYSGPFLRFLTRLTGIPNLIPDPSLYGGGMHEVSGGGRFEIHVDFQRHPETRLDNRLAVITYLNHDWREAYGGALELWETEPAHCGARITPQFGTTVVMEQSAIAAHGHPALVRSGLRRRALIAYFYTNGREDAPGPANETTIYIRHGGQNLRQRGQIVLREVLPPRMLSLLKSLNARLRSP</sequence>
<reference evidence="2" key="1">
    <citation type="journal article" date="2021" name="Front. Microbiol.">
        <title>Comprehensive Comparative Genomics and Phenotyping of Methylobacterium Species.</title>
        <authorList>
            <person name="Alessa O."/>
            <person name="Ogura Y."/>
            <person name="Fujitani Y."/>
            <person name="Takami H."/>
            <person name="Hayashi T."/>
            <person name="Sahin N."/>
            <person name="Tani A."/>
        </authorList>
    </citation>
    <scope>NUCLEOTIDE SEQUENCE</scope>
    <source>
        <strain evidence="2">KCTC 52305</strain>
    </source>
</reference>
<dbReference type="Gene3D" id="2.60.120.620">
    <property type="entry name" value="q2cbj1_9rhob like domain"/>
    <property type="match status" value="1"/>
</dbReference>
<keyword evidence="3" id="KW-1185">Reference proteome</keyword>
<reference evidence="2" key="2">
    <citation type="submission" date="2021-08" db="EMBL/GenBank/DDBJ databases">
        <authorList>
            <person name="Tani A."/>
            <person name="Ola A."/>
            <person name="Ogura Y."/>
            <person name="Katsura K."/>
            <person name="Hayashi T."/>
        </authorList>
    </citation>
    <scope>NUCLEOTIDE SEQUENCE</scope>
    <source>
        <strain evidence="2">KCTC 52305</strain>
    </source>
</reference>
<proteinExistence type="predicted"/>
<evidence type="ECO:0000259" key="1">
    <source>
        <dbReference type="Pfam" id="PF13640"/>
    </source>
</evidence>
<organism evidence="2 3">
    <name type="scientific">Methylobacterium crusticola</name>
    <dbReference type="NCBI Taxonomy" id="1697972"/>
    <lineage>
        <taxon>Bacteria</taxon>
        <taxon>Pseudomonadati</taxon>
        <taxon>Pseudomonadota</taxon>
        <taxon>Alphaproteobacteria</taxon>
        <taxon>Hyphomicrobiales</taxon>
        <taxon>Methylobacteriaceae</taxon>
        <taxon>Methylobacterium</taxon>
    </lineage>
</organism>
<comment type="caution">
    <text evidence="2">The sequence shown here is derived from an EMBL/GenBank/DDBJ whole genome shotgun (WGS) entry which is preliminary data.</text>
</comment>
<feature type="domain" description="Prolyl 4-hydroxylase alpha subunit Fe(2+) 2OG dioxygenase" evidence="1">
    <location>
        <begin position="143"/>
        <end position="239"/>
    </location>
</feature>
<accession>A0ABQ4R4T5</accession>
<protein>
    <recommendedName>
        <fullName evidence="1">Prolyl 4-hydroxylase alpha subunit Fe(2+) 2OG dioxygenase domain-containing protein</fullName>
    </recommendedName>
</protein>
<dbReference type="InterPro" id="IPR044862">
    <property type="entry name" value="Pro_4_hyd_alph_FE2OG_OXY"/>
</dbReference>
<gene>
    <name evidence="2" type="ORF">OPKNFCMD_4558</name>
</gene>
<evidence type="ECO:0000313" key="2">
    <source>
        <dbReference type="EMBL" id="GJD51799.1"/>
    </source>
</evidence>